<dbReference type="AlphaFoldDB" id="A0A381P484"/>
<name>A0A381P484_9ZZZZ</name>
<gene>
    <name evidence="1" type="ORF">METZ01_LOCUS13882</name>
</gene>
<reference evidence="1" key="1">
    <citation type="submission" date="2018-05" db="EMBL/GenBank/DDBJ databases">
        <authorList>
            <person name="Lanie J.A."/>
            <person name="Ng W.-L."/>
            <person name="Kazmierczak K.M."/>
            <person name="Andrzejewski T.M."/>
            <person name="Davidsen T.M."/>
            <person name="Wayne K.J."/>
            <person name="Tettelin H."/>
            <person name="Glass J.I."/>
            <person name="Rusch D."/>
            <person name="Podicherti R."/>
            <person name="Tsui H.-C.T."/>
            <person name="Winkler M.E."/>
        </authorList>
    </citation>
    <scope>NUCLEOTIDE SEQUENCE</scope>
</reference>
<protein>
    <submittedName>
        <fullName evidence="1">Uncharacterized protein</fullName>
    </submittedName>
</protein>
<dbReference type="EMBL" id="UINC01000777">
    <property type="protein sequence ID" value="SUZ61028.1"/>
    <property type="molecule type" value="Genomic_DNA"/>
</dbReference>
<organism evidence="1">
    <name type="scientific">marine metagenome</name>
    <dbReference type="NCBI Taxonomy" id="408172"/>
    <lineage>
        <taxon>unclassified sequences</taxon>
        <taxon>metagenomes</taxon>
        <taxon>ecological metagenomes</taxon>
    </lineage>
</organism>
<accession>A0A381P484</accession>
<feature type="non-terminal residue" evidence="1">
    <location>
        <position position="1"/>
    </location>
</feature>
<proteinExistence type="predicted"/>
<sequence length="66" mass="6835">VICPEQGLDLQPQGSGDGAPADLEIPFLSKIDLTVAVGHGPAGFQITFPLSNCVALVVLSTPFSER</sequence>
<evidence type="ECO:0000313" key="1">
    <source>
        <dbReference type="EMBL" id="SUZ61028.1"/>
    </source>
</evidence>